<protein>
    <submittedName>
        <fullName evidence="2">Uncharacterized protein</fullName>
    </submittedName>
</protein>
<proteinExistence type="predicted"/>
<feature type="region of interest" description="Disordered" evidence="1">
    <location>
        <begin position="177"/>
        <end position="202"/>
    </location>
</feature>
<gene>
    <name evidence="2" type="primary">A01p026390.1_BraROA</name>
    <name evidence="2" type="ORF">IGI04_002641</name>
</gene>
<evidence type="ECO:0000313" key="3">
    <source>
        <dbReference type="Proteomes" id="UP000823674"/>
    </source>
</evidence>
<dbReference type="EMBL" id="JADBGQ010000001">
    <property type="protein sequence ID" value="KAG5415074.1"/>
    <property type="molecule type" value="Genomic_DNA"/>
</dbReference>
<dbReference type="Proteomes" id="UP000823674">
    <property type="component" value="Chromosome A01"/>
</dbReference>
<organism evidence="2 3">
    <name type="scientific">Brassica rapa subsp. trilocularis</name>
    <dbReference type="NCBI Taxonomy" id="1813537"/>
    <lineage>
        <taxon>Eukaryota</taxon>
        <taxon>Viridiplantae</taxon>
        <taxon>Streptophyta</taxon>
        <taxon>Embryophyta</taxon>
        <taxon>Tracheophyta</taxon>
        <taxon>Spermatophyta</taxon>
        <taxon>Magnoliopsida</taxon>
        <taxon>eudicotyledons</taxon>
        <taxon>Gunneridae</taxon>
        <taxon>Pentapetalae</taxon>
        <taxon>rosids</taxon>
        <taxon>malvids</taxon>
        <taxon>Brassicales</taxon>
        <taxon>Brassicaceae</taxon>
        <taxon>Brassiceae</taxon>
        <taxon>Brassica</taxon>
    </lineage>
</organism>
<sequence length="202" mass="23340">ISCFHSLRSDLSDPQLATLRPFRLQKAPPLCSLLNPDRNAFHSSKLLRLLLLALTSSFVFSFKSRSKRLLFLSDLPLKLYDKKKTAKTCFLAWIQINRIKRQRRYVATGLEPKFSRCVATELFRTSVRHQSMHSRQTFKCYLSKTVASSVYVFRYSKSSIKLRGLETAESSFFVERDRSKRFESEDGPKGPKTRLEAHPAIS</sequence>
<comment type="caution">
    <text evidence="2">The sequence shown here is derived from an EMBL/GenBank/DDBJ whole genome shotgun (WGS) entry which is preliminary data.</text>
</comment>
<evidence type="ECO:0000313" key="2">
    <source>
        <dbReference type="EMBL" id="KAG5415074.1"/>
    </source>
</evidence>
<name>A0ABQ7NW60_BRACM</name>
<keyword evidence="3" id="KW-1185">Reference proteome</keyword>
<reference evidence="2 3" key="1">
    <citation type="submission" date="2021-03" db="EMBL/GenBank/DDBJ databases">
        <authorList>
            <person name="King G.J."/>
            <person name="Bancroft I."/>
            <person name="Baten A."/>
            <person name="Bloomfield J."/>
            <person name="Borpatragohain P."/>
            <person name="He Z."/>
            <person name="Irish N."/>
            <person name="Irwin J."/>
            <person name="Liu K."/>
            <person name="Mauleon R.P."/>
            <person name="Moore J."/>
            <person name="Morris R."/>
            <person name="Ostergaard L."/>
            <person name="Wang B."/>
            <person name="Wells R."/>
        </authorList>
    </citation>
    <scope>NUCLEOTIDE SEQUENCE [LARGE SCALE GENOMIC DNA]</scope>
    <source>
        <strain evidence="2">R-o-18</strain>
        <tissue evidence="2">Leaf</tissue>
    </source>
</reference>
<feature type="non-terminal residue" evidence="2">
    <location>
        <position position="1"/>
    </location>
</feature>
<evidence type="ECO:0000256" key="1">
    <source>
        <dbReference type="SAM" id="MobiDB-lite"/>
    </source>
</evidence>
<accession>A0ABQ7NW60</accession>